<dbReference type="AlphaFoldDB" id="A0A0F9B697"/>
<comment type="caution">
    <text evidence="1">The sequence shown here is derived from an EMBL/GenBank/DDBJ whole genome shotgun (WGS) entry which is preliminary data.</text>
</comment>
<dbReference type="EMBL" id="LAZR01053756">
    <property type="protein sequence ID" value="KKK80051.1"/>
    <property type="molecule type" value="Genomic_DNA"/>
</dbReference>
<name>A0A0F9B697_9ZZZZ</name>
<gene>
    <name evidence="1" type="ORF">LCGC14_2827390</name>
</gene>
<proteinExistence type="predicted"/>
<organism evidence="1">
    <name type="scientific">marine sediment metagenome</name>
    <dbReference type="NCBI Taxonomy" id="412755"/>
    <lineage>
        <taxon>unclassified sequences</taxon>
        <taxon>metagenomes</taxon>
        <taxon>ecological metagenomes</taxon>
    </lineage>
</organism>
<feature type="non-terminal residue" evidence="1">
    <location>
        <position position="1"/>
    </location>
</feature>
<reference evidence="1" key="1">
    <citation type="journal article" date="2015" name="Nature">
        <title>Complex archaea that bridge the gap between prokaryotes and eukaryotes.</title>
        <authorList>
            <person name="Spang A."/>
            <person name="Saw J.H."/>
            <person name="Jorgensen S.L."/>
            <person name="Zaremba-Niedzwiedzka K."/>
            <person name="Martijn J."/>
            <person name="Lind A.E."/>
            <person name="van Eijk R."/>
            <person name="Schleper C."/>
            <person name="Guy L."/>
            <person name="Ettema T.J."/>
        </authorList>
    </citation>
    <scope>NUCLEOTIDE SEQUENCE</scope>
</reference>
<sequence>NCWDYLTKSEREYVEIYGCWQCSDCEIPYRMEGRMKKDKWIKLAHLVIDLWYLIEKIIKKKP</sequence>
<protein>
    <submittedName>
        <fullName evidence="1">Uncharacterized protein</fullName>
    </submittedName>
</protein>
<accession>A0A0F9B697</accession>
<evidence type="ECO:0000313" key="1">
    <source>
        <dbReference type="EMBL" id="KKK80051.1"/>
    </source>
</evidence>